<dbReference type="NCBIfam" id="TIGR01974">
    <property type="entry name" value="NDH_I_L"/>
    <property type="match status" value="1"/>
</dbReference>
<feature type="domain" description="NADH:quinone oxidoreductase/Mrp antiporter transmembrane" evidence="17">
    <location>
        <begin position="2"/>
        <end position="230"/>
    </location>
</feature>
<dbReference type="STRING" id="401625.A0A0P1A482"/>
<feature type="transmembrane region" description="Helical" evidence="16">
    <location>
        <begin position="462"/>
        <end position="480"/>
    </location>
</feature>
<evidence type="ECO:0000256" key="12">
    <source>
        <dbReference type="ARBA" id="ARBA00023075"/>
    </source>
</evidence>
<dbReference type="Gene3D" id="1.20.5.2700">
    <property type="match status" value="1"/>
</dbReference>
<dbReference type="GO" id="GO:0015990">
    <property type="term" value="P:electron transport coupled proton transport"/>
    <property type="evidence" value="ECO:0007669"/>
    <property type="project" value="TreeGrafter"/>
</dbReference>
<evidence type="ECO:0000313" key="20">
    <source>
        <dbReference type="Proteomes" id="UP000054845"/>
    </source>
</evidence>
<feature type="transmembrane region" description="Helical" evidence="16">
    <location>
        <begin position="158"/>
        <end position="176"/>
    </location>
</feature>
<feature type="transmembrane region" description="Helical" evidence="16">
    <location>
        <begin position="66"/>
        <end position="86"/>
    </location>
</feature>
<sequence>MFLSIGFFAIFFVYGNLDYSTVFSLSPSINEDSITIIGLLLLFAAMGKSAQLGLHTWLPDAIEGPTPVSALIHAATLVTAGVYLVLRSSPLIEYGTTTLIVITWVGALTSFFAASTGLLQNDLKRVIAYSTCSQIGYLFMACGLSQYESAIFHLVNHAFFKALLFLAAGAVLHAVYDQQDIRRLGGLLGFIPFTYTAILIGSLSLIAVPYLTGFYSKDLILELAFAQYEFKSTAAYWLGTISASLTAFYSIRLISITFLTYANANKIVYNSAHDPAVIVIIPLVILSFISIAFGYLASDLYVGIASDFLSTSLFTHPSHVTIVEAHFGLPLIFKLLPMIVTIIASVLAIYLYHIVPTYLVGLTNTKIGYNLYKFFNGKYLVDVIYNHYIIYAGLKAGNLISLKLDLGLIELLGPHGLSTSLQSSSKTVSLIDTGSVQNYALYIIVASVSIIFVVFTQVLFSYSIVLSLVLMVTVVSMLLTI</sequence>
<proteinExistence type="predicted"/>
<dbReference type="AlphaFoldDB" id="A0A0P1A482"/>
<comment type="catalytic activity">
    <reaction evidence="15">
        <text>a ubiquinone + NADH + 5 H(+)(in) = a ubiquinol + NAD(+) + 4 H(+)(out)</text>
        <dbReference type="Rhea" id="RHEA:29091"/>
        <dbReference type="Rhea" id="RHEA-COMP:9565"/>
        <dbReference type="Rhea" id="RHEA-COMP:9566"/>
        <dbReference type="ChEBI" id="CHEBI:15378"/>
        <dbReference type="ChEBI" id="CHEBI:16389"/>
        <dbReference type="ChEBI" id="CHEBI:17976"/>
        <dbReference type="ChEBI" id="CHEBI:57540"/>
        <dbReference type="ChEBI" id="CHEBI:57945"/>
        <dbReference type="EC" id="7.1.1.2"/>
    </reaction>
</comment>
<keyword evidence="8" id="KW-1278">Translocase</keyword>
<evidence type="ECO:0000256" key="8">
    <source>
        <dbReference type="ARBA" id="ARBA00022967"/>
    </source>
</evidence>
<feature type="transmembrane region" description="Helical" evidence="16">
    <location>
        <begin position="331"/>
        <end position="352"/>
    </location>
</feature>
<dbReference type="GO" id="GO:0008137">
    <property type="term" value="F:NADH dehydrogenase (ubiquinone) activity"/>
    <property type="evidence" value="ECO:0007669"/>
    <property type="project" value="UniProtKB-EC"/>
</dbReference>
<protein>
    <recommendedName>
        <fullName evidence="3">NADH-ubiquinone oxidoreductase chain 5</fullName>
        <ecNumber evidence="2">7.1.1.2</ecNumber>
    </recommendedName>
</protein>
<evidence type="ECO:0000256" key="16">
    <source>
        <dbReference type="SAM" id="Phobius"/>
    </source>
</evidence>
<keyword evidence="7" id="KW-0999">Mitochondrion inner membrane</keyword>
<evidence type="ECO:0000259" key="18">
    <source>
        <dbReference type="Pfam" id="PF06455"/>
    </source>
</evidence>
<evidence type="ECO:0000313" key="19">
    <source>
        <dbReference type="EMBL" id="CEG19378.1"/>
    </source>
</evidence>
<dbReference type="GO" id="GO:0003954">
    <property type="term" value="F:NADH dehydrogenase activity"/>
    <property type="evidence" value="ECO:0007669"/>
    <property type="project" value="TreeGrafter"/>
</dbReference>
<evidence type="ECO:0000256" key="3">
    <source>
        <dbReference type="ARBA" id="ARBA00021096"/>
    </source>
</evidence>
<dbReference type="OrthoDB" id="2686308at2759"/>
<dbReference type="EMBL" id="CCYA01000484">
    <property type="protein sequence ID" value="CEG19378.1"/>
    <property type="molecule type" value="Genomic_DNA"/>
</dbReference>
<dbReference type="InterPro" id="IPR003945">
    <property type="entry name" value="NU5C-like"/>
</dbReference>
<evidence type="ECO:0000256" key="11">
    <source>
        <dbReference type="ARBA" id="ARBA00023027"/>
    </source>
</evidence>
<keyword evidence="12" id="KW-0830">Ubiquinone</keyword>
<evidence type="ECO:0000256" key="1">
    <source>
        <dbReference type="ARBA" id="ARBA00004448"/>
    </source>
</evidence>
<dbReference type="Proteomes" id="UP000054845">
    <property type="component" value="Unassembled WGS sequence"/>
</dbReference>
<dbReference type="EC" id="7.1.1.2" evidence="2"/>
<evidence type="ECO:0000256" key="5">
    <source>
        <dbReference type="ARBA" id="ARBA00022660"/>
    </source>
</evidence>
<keyword evidence="14 16" id="KW-0472">Membrane</keyword>
<evidence type="ECO:0000256" key="10">
    <source>
        <dbReference type="ARBA" id="ARBA00022989"/>
    </source>
</evidence>
<keyword evidence="5" id="KW-0679">Respiratory chain</keyword>
<dbReference type="PANTHER" id="PTHR42829:SF2">
    <property type="entry name" value="NADH-UBIQUINONE OXIDOREDUCTASE CHAIN 5"/>
    <property type="match status" value="1"/>
</dbReference>
<keyword evidence="9" id="KW-0249">Electron transport</keyword>
<feature type="transmembrane region" description="Helical" evidence="16">
    <location>
        <begin position="33"/>
        <end position="54"/>
    </location>
</feature>
<organism evidence="19 20">
    <name type="scientific">Ceraceosorus bombacis</name>
    <dbReference type="NCBI Taxonomy" id="401625"/>
    <lineage>
        <taxon>Eukaryota</taxon>
        <taxon>Fungi</taxon>
        <taxon>Dikarya</taxon>
        <taxon>Basidiomycota</taxon>
        <taxon>Ustilaginomycotina</taxon>
        <taxon>Exobasidiomycetes</taxon>
        <taxon>Ceraceosorales</taxon>
        <taxon>Ceraceosoraceae</taxon>
        <taxon>Ceraceosorus</taxon>
    </lineage>
</organism>
<evidence type="ECO:0000256" key="6">
    <source>
        <dbReference type="ARBA" id="ARBA00022692"/>
    </source>
</evidence>
<dbReference type="GO" id="GO:0042773">
    <property type="term" value="P:ATP synthesis coupled electron transport"/>
    <property type="evidence" value="ECO:0007669"/>
    <property type="project" value="InterPro"/>
</dbReference>
<keyword evidence="20" id="KW-1185">Reference proteome</keyword>
<evidence type="ECO:0000256" key="14">
    <source>
        <dbReference type="ARBA" id="ARBA00023136"/>
    </source>
</evidence>
<feature type="transmembrane region" description="Helical" evidence="16">
    <location>
        <begin position="98"/>
        <end position="119"/>
    </location>
</feature>
<keyword evidence="13" id="KW-0496">Mitochondrion</keyword>
<evidence type="ECO:0000256" key="15">
    <source>
        <dbReference type="ARBA" id="ARBA00049551"/>
    </source>
</evidence>
<keyword evidence="10 16" id="KW-1133">Transmembrane helix</keyword>
<dbReference type="PRINTS" id="PR01434">
    <property type="entry name" value="NADHDHGNASE5"/>
</dbReference>
<feature type="domain" description="NADH dehydrogenase subunit 5 C-terminal" evidence="18">
    <location>
        <begin position="249"/>
        <end position="452"/>
    </location>
</feature>
<dbReference type="Pfam" id="PF00361">
    <property type="entry name" value="Proton_antipo_M"/>
    <property type="match status" value="1"/>
</dbReference>
<evidence type="ECO:0000256" key="7">
    <source>
        <dbReference type="ARBA" id="ARBA00022792"/>
    </source>
</evidence>
<dbReference type="InterPro" id="IPR018393">
    <property type="entry name" value="NADHpl_OxRdtase_5_subgr"/>
</dbReference>
<dbReference type="PANTHER" id="PTHR42829">
    <property type="entry name" value="NADH-UBIQUINONE OXIDOREDUCTASE CHAIN 5"/>
    <property type="match status" value="1"/>
</dbReference>
<evidence type="ECO:0000256" key="9">
    <source>
        <dbReference type="ARBA" id="ARBA00022982"/>
    </source>
</evidence>
<dbReference type="GO" id="GO:0005743">
    <property type="term" value="C:mitochondrial inner membrane"/>
    <property type="evidence" value="ECO:0007669"/>
    <property type="project" value="UniProtKB-SubCell"/>
</dbReference>
<reference evidence="20" key="1">
    <citation type="submission" date="2014-09" db="EMBL/GenBank/DDBJ databases">
        <authorList>
            <person name="Sharma Rahul"/>
            <person name="Thines Marco"/>
        </authorList>
    </citation>
    <scope>NUCLEOTIDE SEQUENCE [LARGE SCALE GENOMIC DNA]</scope>
</reference>
<dbReference type="InterPro" id="IPR001750">
    <property type="entry name" value="ND/Mrp_TM"/>
</dbReference>
<keyword evidence="4" id="KW-0813">Transport</keyword>
<dbReference type="InterPro" id="IPR010934">
    <property type="entry name" value="NADH_DH_su5_C"/>
</dbReference>
<evidence type="ECO:0000256" key="13">
    <source>
        <dbReference type="ARBA" id="ARBA00023128"/>
    </source>
</evidence>
<feature type="transmembrane region" description="Helical" evidence="16">
    <location>
        <begin position="188"/>
        <end position="215"/>
    </location>
</feature>
<feature type="transmembrane region" description="Helical" evidence="16">
    <location>
        <begin position="276"/>
        <end position="297"/>
    </location>
</feature>
<dbReference type="Pfam" id="PF06455">
    <property type="entry name" value="NADH5_C"/>
    <property type="match status" value="1"/>
</dbReference>
<feature type="transmembrane region" description="Helical" evidence="16">
    <location>
        <begin position="235"/>
        <end position="264"/>
    </location>
</feature>
<feature type="transmembrane region" description="Helical" evidence="16">
    <location>
        <begin position="439"/>
        <end position="456"/>
    </location>
</feature>
<evidence type="ECO:0000259" key="17">
    <source>
        <dbReference type="Pfam" id="PF00361"/>
    </source>
</evidence>
<evidence type="ECO:0000256" key="4">
    <source>
        <dbReference type="ARBA" id="ARBA00022448"/>
    </source>
</evidence>
<keyword evidence="6 16" id="KW-0812">Transmembrane</keyword>
<keyword evidence="11" id="KW-0520">NAD</keyword>
<evidence type="ECO:0000256" key="2">
    <source>
        <dbReference type="ARBA" id="ARBA00012944"/>
    </source>
</evidence>
<name>A0A0P1A482_9BASI</name>
<comment type="subcellular location">
    <subcellularLocation>
        <location evidence="1">Mitochondrion inner membrane</location>
        <topology evidence="1">Multi-pass membrane protein</topology>
    </subcellularLocation>
</comment>
<accession>A0A0P1A482</accession>